<proteinExistence type="predicted"/>
<sequence>MLHKMDKDLPTITSHIKRVRIVLEMDHLEDDYQPGRNKLQDHSTSGFRPIKETTQTSIGTLSSQPIEDDDEVEASDNEEDEVGAKKMIPIDEFQTEMRTAFEQLQINQEIQGMQLTEIVESTRHYAGELADQKASIDRQEVMLARLCKEFMPDQGQCKFKLGVGVFLFF</sequence>
<dbReference type="Proteomes" id="UP001060085">
    <property type="component" value="Linkage Group LG07"/>
</dbReference>
<organism evidence="1 2">
    <name type="scientific">Catharanthus roseus</name>
    <name type="common">Madagascar periwinkle</name>
    <name type="synonym">Vinca rosea</name>
    <dbReference type="NCBI Taxonomy" id="4058"/>
    <lineage>
        <taxon>Eukaryota</taxon>
        <taxon>Viridiplantae</taxon>
        <taxon>Streptophyta</taxon>
        <taxon>Embryophyta</taxon>
        <taxon>Tracheophyta</taxon>
        <taxon>Spermatophyta</taxon>
        <taxon>Magnoliopsida</taxon>
        <taxon>eudicotyledons</taxon>
        <taxon>Gunneridae</taxon>
        <taxon>Pentapetalae</taxon>
        <taxon>asterids</taxon>
        <taxon>lamiids</taxon>
        <taxon>Gentianales</taxon>
        <taxon>Apocynaceae</taxon>
        <taxon>Rauvolfioideae</taxon>
        <taxon>Vinceae</taxon>
        <taxon>Catharanthinae</taxon>
        <taxon>Catharanthus</taxon>
    </lineage>
</organism>
<protein>
    <submittedName>
        <fullName evidence="1">Uncharacterized protein</fullName>
    </submittedName>
</protein>
<evidence type="ECO:0000313" key="2">
    <source>
        <dbReference type="Proteomes" id="UP001060085"/>
    </source>
</evidence>
<dbReference type="EMBL" id="CM044707">
    <property type="protein sequence ID" value="KAI5652517.1"/>
    <property type="molecule type" value="Genomic_DNA"/>
</dbReference>
<evidence type="ECO:0000313" key="1">
    <source>
        <dbReference type="EMBL" id="KAI5652517.1"/>
    </source>
</evidence>
<comment type="caution">
    <text evidence="1">The sequence shown here is derived from an EMBL/GenBank/DDBJ whole genome shotgun (WGS) entry which is preliminary data.</text>
</comment>
<name>A0ACB9ZXS1_CATRO</name>
<accession>A0ACB9ZXS1</accession>
<keyword evidence="2" id="KW-1185">Reference proteome</keyword>
<gene>
    <name evidence="1" type="ORF">M9H77_29704</name>
</gene>
<reference evidence="2" key="1">
    <citation type="journal article" date="2023" name="Nat. Plants">
        <title>Single-cell RNA sequencing provides a high-resolution roadmap for understanding the multicellular compartmentation of specialized metabolism.</title>
        <authorList>
            <person name="Sun S."/>
            <person name="Shen X."/>
            <person name="Li Y."/>
            <person name="Li Y."/>
            <person name="Wang S."/>
            <person name="Li R."/>
            <person name="Zhang H."/>
            <person name="Shen G."/>
            <person name="Guo B."/>
            <person name="Wei J."/>
            <person name="Xu J."/>
            <person name="St-Pierre B."/>
            <person name="Chen S."/>
            <person name="Sun C."/>
        </authorList>
    </citation>
    <scope>NUCLEOTIDE SEQUENCE [LARGE SCALE GENOMIC DNA]</scope>
</reference>